<evidence type="ECO:0000313" key="2">
    <source>
        <dbReference type="Proteomes" id="UP000237105"/>
    </source>
</evidence>
<comment type="caution">
    <text evidence="1">The sequence shown here is derived from an EMBL/GenBank/DDBJ whole genome shotgun (WGS) entry which is preliminary data.</text>
</comment>
<sequence>MDRKYRKRTQTFQLSVKQINNCSSPTSRNRNSEKAAAIGIIKRKAAIGIVKRAATIGIAKRAAAIAIVKDGVHTTFQVL</sequence>
<protein>
    <submittedName>
        <fullName evidence="1">Uncharacterized protein</fullName>
    </submittedName>
</protein>
<organism evidence="1 2">
    <name type="scientific">Parasponia andersonii</name>
    <name type="common">Sponia andersonii</name>
    <dbReference type="NCBI Taxonomy" id="3476"/>
    <lineage>
        <taxon>Eukaryota</taxon>
        <taxon>Viridiplantae</taxon>
        <taxon>Streptophyta</taxon>
        <taxon>Embryophyta</taxon>
        <taxon>Tracheophyta</taxon>
        <taxon>Spermatophyta</taxon>
        <taxon>Magnoliopsida</taxon>
        <taxon>eudicotyledons</taxon>
        <taxon>Gunneridae</taxon>
        <taxon>Pentapetalae</taxon>
        <taxon>rosids</taxon>
        <taxon>fabids</taxon>
        <taxon>Rosales</taxon>
        <taxon>Cannabaceae</taxon>
        <taxon>Parasponia</taxon>
    </lineage>
</organism>
<evidence type="ECO:0000313" key="1">
    <source>
        <dbReference type="EMBL" id="PON72529.1"/>
    </source>
</evidence>
<gene>
    <name evidence="1" type="ORF">PanWU01x14_065640</name>
</gene>
<dbReference type="AlphaFoldDB" id="A0A2P5DGV7"/>
<dbReference type="EMBL" id="JXTB01000039">
    <property type="protein sequence ID" value="PON72529.1"/>
    <property type="molecule type" value="Genomic_DNA"/>
</dbReference>
<name>A0A2P5DGV7_PARAD</name>
<accession>A0A2P5DGV7</accession>
<reference evidence="2" key="1">
    <citation type="submission" date="2016-06" db="EMBL/GenBank/DDBJ databases">
        <title>Parallel loss of symbiosis genes in relatives of nitrogen-fixing non-legume Parasponia.</title>
        <authorList>
            <person name="Van Velzen R."/>
            <person name="Holmer R."/>
            <person name="Bu F."/>
            <person name="Rutten L."/>
            <person name="Van Zeijl A."/>
            <person name="Liu W."/>
            <person name="Santuari L."/>
            <person name="Cao Q."/>
            <person name="Sharma T."/>
            <person name="Shen D."/>
            <person name="Roswanjaya Y."/>
            <person name="Wardhani T."/>
            <person name="Kalhor M.S."/>
            <person name="Jansen J."/>
            <person name="Van den Hoogen J."/>
            <person name="Gungor B."/>
            <person name="Hartog M."/>
            <person name="Hontelez J."/>
            <person name="Verver J."/>
            <person name="Yang W.-C."/>
            <person name="Schijlen E."/>
            <person name="Repin R."/>
            <person name="Schilthuizen M."/>
            <person name="Schranz E."/>
            <person name="Heidstra R."/>
            <person name="Miyata K."/>
            <person name="Fedorova E."/>
            <person name="Kohlen W."/>
            <person name="Bisseling T."/>
            <person name="Smit S."/>
            <person name="Geurts R."/>
        </authorList>
    </citation>
    <scope>NUCLEOTIDE SEQUENCE [LARGE SCALE GENOMIC DNA]</scope>
    <source>
        <strain evidence="2">cv. WU1-14</strain>
    </source>
</reference>
<keyword evidence="2" id="KW-1185">Reference proteome</keyword>
<dbReference type="Proteomes" id="UP000237105">
    <property type="component" value="Unassembled WGS sequence"/>
</dbReference>
<proteinExistence type="predicted"/>